<feature type="region of interest" description="Disordered" evidence="11">
    <location>
        <begin position="537"/>
        <end position="556"/>
    </location>
</feature>
<keyword evidence="3" id="KW-0964">Secreted</keyword>
<dbReference type="PANTHER" id="PTHR31736:SF19">
    <property type="entry name" value="PECTIN LYASE SUPERFAMILY PROTEIN-RELATED"/>
    <property type="match status" value="1"/>
</dbReference>
<evidence type="ECO:0000256" key="7">
    <source>
        <dbReference type="ARBA" id="ARBA00023180"/>
    </source>
</evidence>
<evidence type="ECO:0000256" key="11">
    <source>
        <dbReference type="SAM" id="MobiDB-lite"/>
    </source>
</evidence>
<proteinExistence type="inferred from homology"/>
<feature type="signal peptide" evidence="12">
    <location>
        <begin position="1"/>
        <end position="18"/>
    </location>
</feature>
<keyword evidence="6" id="KW-1015">Disulfide bond</keyword>
<keyword evidence="8 10" id="KW-0326">Glycosidase</keyword>
<organism evidence="13 14">
    <name type="scientific">Aspergillus novoparasiticus</name>
    <dbReference type="NCBI Taxonomy" id="986946"/>
    <lineage>
        <taxon>Eukaryota</taxon>
        <taxon>Fungi</taxon>
        <taxon>Dikarya</taxon>
        <taxon>Ascomycota</taxon>
        <taxon>Pezizomycotina</taxon>
        <taxon>Eurotiomycetes</taxon>
        <taxon>Eurotiomycetidae</taxon>
        <taxon>Eurotiales</taxon>
        <taxon>Aspergillaceae</taxon>
        <taxon>Aspergillus</taxon>
        <taxon>Aspergillus subgen. Circumdati</taxon>
    </lineage>
</organism>
<dbReference type="GO" id="GO:0004650">
    <property type="term" value="F:polygalacturonase activity"/>
    <property type="evidence" value="ECO:0007669"/>
    <property type="project" value="InterPro"/>
</dbReference>
<dbReference type="GO" id="GO:0005576">
    <property type="term" value="C:extracellular region"/>
    <property type="evidence" value="ECO:0007669"/>
    <property type="project" value="UniProtKB-SubCell"/>
</dbReference>
<accession>A0A5N6F1B2</accession>
<reference evidence="13 14" key="1">
    <citation type="submission" date="2019-04" db="EMBL/GenBank/DDBJ databases">
        <title>Fungal friends and foes A comparative genomics study of 23 Aspergillus species from section Flavi.</title>
        <authorList>
            <consortium name="DOE Joint Genome Institute"/>
            <person name="Kjaerbolling I."/>
            <person name="Vesth T.C."/>
            <person name="Frisvad J.C."/>
            <person name="Nybo J.L."/>
            <person name="Theobald S."/>
            <person name="Kildgaard S."/>
            <person name="Petersen T.I."/>
            <person name="Kuo A."/>
            <person name="Sato A."/>
            <person name="Lyhne E.K."/>
            <person name="Kogle M.E."/>
            <person name="Wiebenga A."/>
            <person name="Kun R.S."/>
            <person name="Lubbers R.J."/>
            <person name="Makela M.R."/>
            <person name="Barry K."/>
            <person name="Chovatia M."/>
            <person name="Clum A."/>
            <person name="Daum C."/>
            <person name="Haridas S."/>
            <person name="He G."/>
            <person name="LaButti K."/>
            <person name="Lipzen A."/>
            <person name="Mondo S."/>
            <person name="Pangilinan J."/>
            <person name="Riley R."/>
            <person name="Salamov A."/>
            <person name="Simmons B.A."/>
            <person name="Magnuson J.K."/>
            <person name="Henrissat B."/>
            <person name="Mortensen U.H."/>
            <person name="Larsen T.O."/>
            <person name="De vries R.P."/>
            <person name="Grigoriev I.V."/>
            <person name="Machida M."/>
            <person name="Baker S.E."/>
            <person name="Andersen M.R."/>
        </authorList>
    </citation>
    <scope>NUCLEOTIDE SEQUENCE [LARGE SCALE GENOMIC DNA]</scope>
    <source>
        <strain evidence="13 14">CBS 126849</strain>
    </source>
</reference>
<feature type="compositionally biased region" description="Basic residues" evidence="11">
    <location>
        <begin position="545"/>
        <end position="556"/>
    </location>
</feature>
<evidence type="ECO:0000256" key="3">
    <source>
        <dbReference type="ARBA" id="ARBA00022525"/>
    </source>
</evidence>
<name>A0A5N6F1B2_9EURO</name>
<protein>
    <submittedName>
        <fullName evidence="13">Pectin lyase fold/virulence factor</fullName>
    </submittedName>
</protein>
<dbReference type="PANTHER" id="PTHR31736">
    <property type="match status" value="1"/>
</dbReference>
<dbReference type="InterPro" id="IPR000743">
    <property type="entry name" value="Glyco_hydro_28"/>
</dbReference>
<evidence type="ECO:0000256" key="5">
    <source>
        <dbReference type="ARBA" id="ARBA00022801"/>
    </source>
</evidence>
<keyword evidence="9" id="KW-0961">Cell wall biogenesis/degradation</keyword>
<dbReference type="InterPro" id="IPR011050">
    <property type="entry name" value="Pectin_lyase_fold/virulence"/>
</dbReference>
<evidence type="ECO:0000256" key="1">
    <source>
        <dbReference type="ARBA" id="ARBA00004613"/>
    </source>
</evidence>
<comment type="subcellular location">
    <subcellularLocation>
        <location evidence="1">Secreted</location>
    </subcellularLocation>
</comment>
<dbReference type="AlphaFoldDB" id="A0A5N6F1B2"/>
<evidence type="ECO:0000256" key="10">
    <source>
        <dbReference type="RuleBase" id="RU361169"/>
    </source>
</evidence>
<keyword evidence="7" id="KW-0325">Glycoprotein</keyword>
<evidence type="ECO:0000256" key="12">
    <source>
        <dbReference type="SAM" id="SignalP"/>
    </source>
</evidence>
<evidence type="ECO:0000256" key="2">
    <source>
        <dbReference type="ARBA" id="ARBA00008834"/>
    </source>
</evidence>
<comment type="similarity">
    <text evidence="2 10">Belongs to the glycosyl hydrolase 28 family.</text>
</comment>
<dbReference type="SUPFAM" id="SSF51126">
    <property type="entry name" value="Pectin lyase-like"/>
    <property type="match status" value="1"/>
</dbReference>
<dbReference type="GO" id="GO:0046576">
    <property type="term" value="F:rhamnogalacturonan alpha-L-rhamnopyranosyl-(1-&gt;4)-alpha-D-galactopyranosyluronide lyase activity"/>
    <property type="evidence" value="ECO:0007669"/>
    <property type="project" value="UniProtKB-ARBA"/>
</dbReference>
<evidence type="ECO:0000256" key="8">
    <source>
        <dbReference type="ARBA" id="ARBA00023295"/>
    </source>
</evidence>
<feature type="chain" id="PRO_5024983586" evidence="12">
    <location>
        <begin position="19"/>
        <end position="556"/>
    </location>
</feature>
<evidence type="ECO:0000313" key="13">
    <source>
        <dbReference type="EMBL" id="KAB8223003.1"/>
    </source>
</evidence>
<feature type="region of interest" description="Disordered" evidence="11">
    <location>
        <begin position="476"/>
        <end position="529"/>
    </location>
</feature>
<evidence type="ECO:0000256" key="9">
    <source>
        <dbReference type="ARBA" id="ARBA00023316"/>
    </source>
</evidence>
<dbReference type="InterPro" id="IPR012334">
    <property type="entry name" value="Pectin_lyas_fold"/>
</dbReference>
<evidence type="ECO:0000256" key="6">
    <source>
        <dbReference type="ARBA" id="ARBA00023157"/>
    </source>
</evidence>
<evidence type="ECO:0000256" key="4">
    <source>
        <dbReference type="ARBA" id="ARBA00022729"/>
    </source>
</evidence>
<keyword evidence="13" id="KW-0456">Lyase</keyword>
<keyword evidence="14" id="KW-1185">Reference proteome</keyword>
<dbReference type="EMBL" id="ML733408">
    <property type="protein sequence ID" value="KAB8223003.1"/>
    <property type="molecule type" value="Genomic_DNA"/>
</dbReference>
<keyword evidence="4 12" id="KW-0732">Signal</keyword>
<dbReference type="Pfam" id="PF00295">
    <property type="entry name" value="Glyco_hydro_28"/>
    <property type="match status" value="1"/>
</dbReference>
<evidence type="ECO:0000313" key="14">
    <source>
        <dbReference type="Proteomes" id="UP000326799"/>
    </source>
</evidence>
<dbReference type="Gene3D" id="2.160.20.10">
    <property type="entry name" value="Single-stranded right-handed beta-helix, Pectin lyase-like"/>
    <property type="match status" value="1"/>
</dbReference>
<sequence>MRSVSFFLWGLAPLLASAQLTGRVGPLKSAAEKAANKTCNVLDYGAVADLSTDIGQPLLDAFEDCNGGGLVYVPEGEYALSTWVLFDKGESWALQLDGVIYRNGTDGGNMITFEHTSDFEMFSSNGKGAIQALGYEFRNAGESTNTRIMRLQKVSSFAIHDIILVDSPAFHMSLDTVSDGEVYNVVVRGGSSGGLDGIDVWGENLWVHDVEVTNKDECVTVKNPSHNLLIENIYCNWSGGCAIGSITSGTNITDIIYRNVYTRSSNQMFMIKSNGGDGYVRNLALENFIGHGNAYSLDIDSAWSNIDTADGDGVEFSNITVSNWKGTEEDGAQRGPIKILCPDGNPCYDITIKDFAMWTETGDSQTYFCQSAYGDGHCLQDGDYLKEYTTTLTATSAPSGYAAPTMKEDLSEAMALNTSIAIPTIPASFYPGVMPYSRIASGSAAVVTPSSSVASPSVSATPSSSFVAWSSSVRASSSSRPVSSPSFTRVSPSSSWIRTTGTPTMTASTDALPTTPAIPAQKQPSPDTEAIGKCGFAPPPNQGGHHVHHHTAPHRH</sequence>
<dbReference type="GO" id="GO:0005975">
    <property type="term" value="P:carbohydrate metabolic process"/>
    <property type="evidence" value="ECO:0007669"/>
    <property type="project" value="InterPro"/>
</dbReference>
<gene>
    <name evidence="13" type="ORF">BDV33DRAFT_228824</name>
</gene>
<dbReference type="Proteomes" id="UP000326799">
    <property type="component" value="Unassembled WGS sequence"/>
</dbReference>
<dbReference type="GO" id="GO:0071555">
    <property type="term" value="P:cell wall organization"/>
    <property type="evidence" value="ECO:0007669"/>
    <property type="project" value="UniProtKB-KW"/>
</dbReference>
<keyword evidence="5 10" id="KW-0378">Hydrolase</keyword>
<feature type="compositionally biased region" description="Polar residues" evidence="11">
    <location>
        <begin position="497"/>
        <end position="512"/>
    </location>
</feature>
<feature type="compositionally biased region" description="Low complexity" evidence="11">
    <location>
        <begin position="476"/>
        <end position="496"/>
    </location>
</feature>